<dbReference type="AlphaFoldDB" id="A0AAE4I7M5"/>
<dbReference type="PROSITE" id="PS51257">
    <property type="entry name" value="PROKAR_LIPOPROTEIN"/>
    <property type="match status" value="1"/>
</dbReference>
<name>A0AAE4I7M5_PHOVU</name>
<gene>
    <name evidence="1" type="ORF">RVH43_14075</name>
</gene>
<comment type="caution">
    <text evidence="1">The sequence shown here is derived from an EMBL/GenBank/DDBJ whole genome shotgun (WGS) entry which is preliminary data.</text>
</comment>
<proteinExistence type="predicted"/>
<protein>
    <submittedName>
        <fullName evidence="1">DUF1566 domain-containing protein</fullName>
    </submittedName>
</protein>
<sequence>MKNFKLSITGILCMIITLLSSCDNHVFEDETWHRWRPGMIYCTNGEINTYEEVLSKGNTPEAVIFYVDHDDKIDGTAYAVCIKEHNPWAFSDPDTTYVEQGTSADISTFDGEKNTTAMRSKDISSPLAESLNPKYFIPSVAEMYQLYLARDIVNPIIINCEGDPIPIDKEDCWYWTSTECAGANSDRAWRYSLSAGRFESADKHQSFASRPILTIRLNHEEE</sequence>
<dbReference type="EMBL" id="JAWDET010000006">
    <property type="protein sequence ID" value="MDU0241721.1"/>
    <property type="molecule type" value="Genomic_DNA"/>
</dbReference>
<evidence type="ECO:0000313" key="1">
    <source>
        <dbReference type="EMBL" id="MDU0241721.1"/>
    </source>
</evidence>
<accession>A0AAE4I7M5</accession>
<reference evidence="1" key="1">
    <citation type="submission" date="2023-10" db="EMBL/GenBank/DDBJ databases">
        <title>Genome of Potential pathogenic bacteria in Crohn's disease.</title>
        <authorList>
            <person name="Rodriguez-Palacios A."/>
        </authorList>
    </citation>
    <scope>NUCLEOTIDE SEQUENCE</scope>
    <source>
        <strain evidence="1">CavFT-hAR11</strain>
    </source>
</reference>
<organism evidence="1 2">
    <name type="scientific">Phocaeicola vulgatus</name>
    <name type="common">Bacteroides vulgatus</name>
    <dbReference type="NCBI Taxonomy" id="821"/>
    <lineage>
        <taxon>Bacteria</taxon>
        <taxon>Pseudomonadati</taxon>
        <taxon>Bacteroidota</taxon>
        <taxon>Bacteroidia</taxon>
        <taxon>Bacteroidales</taxon>
        <taxon>Bacteroidaceae</taxon>
        <taxon>Phocaeicola</taxon>
    </lineage>
</organism>
<dbReference type="RefSeq" id="WP_195601202.1">
    <property type="nucleotide sequence ID" value="NZ_JAHYQZ010000002.1"/>
</dbReference>
<dbReference type="Proteomes" id="UP001181239">
    <property type="component" value="Unassembled WGS sequence"/>
</dbReference>
<evidence type="ECO:0000313" key="2">
    <source>
        <dbReference type="Proteomes" id="UP001181239"/>
    </source>
</evidence>